<dbReference type="InterPro" id="IPR041711">
    <property type="entry name" value="Met-tRNA-FMT_N"/>
</dbReference>
<dbReference type="EMBL" id="JAVHNS010000007">
    <property type="protein sequence ID" value="KAK6349027.1"/>
    <property type="molecule type" value="Genomic_DNA"/>
</dbReference>
<dbReference type="EC" id="2.1.2.9" evidence="1"/>
<dbReference type="GO" id="GO:0005739">
    <property type="term" value="C:mitochondrion"/>
    <property type="evidence" value="ECO:0007669"/>
    <property type="project" value="TreeGrafter"/>
</dbReference>
<dbReference type="InterPro" id="IPR002376">
    <property type="entry name" value="Formyl_transf_N"/>
</dbReference>
<dbReference type="Gene3D" id="3.40.50.12230">
    <property type="match status" value="1"/>
</dbReference>
<proteinExistence type="predicted"/>
<dbReference type="CDD" id="cd08646">
    <property type="entry name" value="FMT_core_Met-tRNA-FMT_N"/>
    <property type="match status" value="1"/>
</dbReference>
<dbReference type="GO" id="GO:0004479">
    <property type="term" value="F:methionyl-tRNA formyltransferase activity"/>
    <property type="evidence" value="ECO:0007669"/>
    <property type="project" value="UniProtKB-EC"/>
</dbReference>
<sequence>MSLPRLVFRPCLRPRLVLVRGFHTSRFNYGIKILFCGSDDFSLKSLQTLQAIKESPDNSSIDSIEVLLKYEAPKGRGLKEQRLNPVREFATEKSLEIYSLDEQQFQDWKPPRPLDLIIAVSFGLFIPSRILEHARFGGLNVHPSFLPKYWGASPIQHALLNKDKSTGVVVQTLHPEKFDAGKIIAKSEPVEISFDTSTFPPPMIDKRSPYRQLESKLAEVGANLLGDVIKNQHYDHVVQRRLPAIETGETRKRASLLTTEDSRILFGKMTGEDVFLRGLVFDRLFCYQRKVRESKAGKESRVPERVKMGPFRLPTSAEYEEYLKGAGPERQYVYIPNRVKKSKAGSLALQVSPGDWVCVQYFTVAGKGQKDAQSLSCKDPKVVNFISHGPEESE</sequence>
<organism evidence="3 4">
    <name type="scientific">Orbilia blumenaviensis</name>
    <dbReference type="NCBI Taxonomy" id="1796055"/>
    <lineage>
        <taxon>Eukaryota</taxon>
        <taxon>Fungi</taxon>
        <taxon>Dikarya</taxon>
        <taxon>Ascomycota</taxon>
        <taxon>Pezizomycotina</taxon>
        <taxon>Orbiliomycetes</taxon>
        <taxon>Orbiliales</taxon>
        <taxon>Orbiliaceae</taxon>
        <taxon>Orbilia</taxon>
    </lineage>
</organism>
<evidence type="ECO:0000313" key="3">
    <source>
        <dbReference type="EMBL" id="KAK6349027.1"/>
    </source>
</evidence>
<dbReference type="PANTHER" id="PTHR11138">
    <property type="entry name" value="METHIONYL-TRNA FORMYLTRANSFERASE"/>
    <property type="match status" value="1"/>
</dbReference>
<dbReference type="Proteomes" id="UP001373714">
    <property type="component" value="Unassembled WGS sequence"/>
</dbReference>
<keyword evidence="4" id="KW-1185">Reference proteome</keyword>
<gene>
    <name evidence="3" type="primary">FMT1</name>
    <name evidence="3" type="ORF">TWF730_009787</name>
</gene>
<evidence type="ECO:0000313" key="4">
    <source>
        <dbReference type="Proteomes" id="UP001373714"/>
    </source>
</evidence>
<dbReference type="Pfam" id="PF00551">
    <property type="entry name" value="Formyl_trans_N"/>
    <property type="match status" value="1"/>
</dbReference>
<reference evidence="3 4" key="1">
    <citation type="submission" date="2019-10" db="EMBL/GenBank/DDBJ databases">
        <authorList>
            <person name="Palmer J.M."/>
        </authorList>
    </citation>
    <scope>NUCLEOTIDE SEQUENCE [LARGE SCALE GENOMIC DNA]</scope>
    <source>
        <strain evidence="3 4">TWF730</strain>
    </source>
</reference>
<accession>A0AAV9UWY2</accession>
<evidence type="ECO:0000256" key="1">
    <source>
        <dbReference type="ARBA" id="ARBA00012261"/>
    </source>
</evidence>
<dbReference type="AlphaFoldDB" id="A0AAV9UWY2"/>
<protein>
    <recommendedName>
        <fullName evidence="1">methionyl-tRNA formyltransferase</fullName>
        <ecNumber evidence="1">2.1.2.9</ecNumber>
    </recommendedName>
</protein>
<evidence type="ECO:0000259" key="2">
    <source>
        <dbReference type="Pfam" id="PF00551"/>
    </source>
</evidence>
<feature type="domain" description="Formyl transferase N-terminal" evidence="2">
    <location>
        <begin position="32"/>
        <end position="189"/>
    </location>
</feature>
<dbReference type="InterPro" id="IPR036477">
    <property type="entry name" value="Formyl_transf_N_sf"/>
</dbReference>
<name>A0AAV9UWY2_9PEZI</name>
<comment type="caution">
    <text evidence="3">The sequence shown here is derived from an EMBL/GenBank/DDBJ whole genome shotgun (WGS) entry which is preliminary data.</text>
</comment>
<dbReference type="SUPFAM" id="SSF53328">
    <property type="entry name" value="Formyltransferase"/>
    <property type="match status" value="1"/>
</dbReference>
<dbReference type="PANTHER" id="PTHR11138:SF5">
    <property type="entry name" value="METHIONYL-TRNA FORMYLTRANSFERASE, MITOCHONDRIAL"/>
    <property type="match status" value="1"/>
</dbReference>